<feature type="domain" description="HTH lacI-type" evidence="4">
    <location>
        <begin position="6"/>
        <end position="60"/>
    </location>
</feature>
<dbReference type="RefSeq" id="WP_238241299.1">
    <property type="nucleotide sequence ID" value="NZ_BPQQ01000096.1"/>
</dbReference>
<proteinExistence type="predicted"/>
<dbReference type="PANTHER" id="PTHR30146:SF138">
    <property type="entry name" value="TRANSCRIPTIONAL REGULATORY PROTEIN"/>
    <property type="match status" value="1"/>
</dbReference>
<keyword evidence="2" id="KW-0238">DNA-binding</keyword>
<protein>
    <submittedName>
        <fullName evidence="5">HTH-type transcriptional repressor CytR</fullName>
    </submittedName>
</protein>
<dbReference type="CDD" id="cd01392">
    <property type="entry name" value="HTH_LacI"/>
    <property type="match status" value="1"/>
</dbReference>
<name>A0ABQ4SL83_9HYPH</name>
<organism evidence="5 6">
    <name type="scientific">Methylobacterium isbiliense</name>
    <dbReference type="NCBI Taxonomy" id="315478"/>
    <lineage>
        <taxon>Bacteria</taxon>
        <taxon>Pseudomonadati</taxon>
        <taxon>Pseudomonadota</taxon>
        <taxon>Alphaproteobacteria</taxon>
        <taxon>Hyphomicrobiales</taxon>
        <taxon>Methylobacteriaceae</taxon>
        <taxon>Methylobacterium</taxon>
    </lineage>
</organism>
<dbReference type="Proteomes" id="UP001055153">
    <property type="component" value="Unassembled WGS sequence"/>
</dbReference>
<dbReference type="Gene3D" id="1.10.260.40">
    <property type="entry name" value="lambda repressor-like DNA-binding domains"/>
    <property type="match status" value="1"/>
</dbReference>
<gene>
    <name evidence="5" type="primary">cytR</name>
    <name evidence="5" type="ORF">GMJLKIPL_5884</name>
</gene>
<evidence type="ECO:0000256" key="2">
    <source>
        <dbReference type="ARBA" id="ARBA00023125"/>
    </source>
</evidence>
<dbReference type="InterPro" id="IPR010982">
    <property type="entry name" value="Lambda_DNA-bd_dom_sf"/>
</dbReference>
<dbReference type="SUPFAM" id="SSF53822">
    <property type="entry name" value="Periplasmic binding protein-like I"/>
    <property type="match status" value="1"/>
</dbReference>
<reference evidence="5" key="1">
    <citation type="journal article" date="2021" name="Front. Microbiol.">
        <title>Comprehensive Comparative Genomics and Phenotyping of Methylobacterium Species.</title>
        <authorList>
            <person name="Alessa O."/>
            <person name="Ogura Y."/>
            <person name="Fujitani Y."/>
            <person name="Takami H."/>
            <person name="Hayashi T."/>
            <person name="Sahin N."/>
            <person name="Tani A."/>
        </authorList>
    </citation>
    <scope>NUCLEOTIDE SEQUENCE</scope>
    <source>
        <strain evidence="5">DSM 17168</strain>
    </source>
</reference>
<comment type="caution">
    <text evidence="5">The sequence shown here is derived from an EMBL/GenBank/DDBJ whole genome shotgun (WGS) entry which is preliminary data.</text>
</comment>
<dbReference type="SMART" id="SM00354">
    <property type="entry name" value="HTH_LACI"/>
    <property type="match status" value="1"/>
</dbReference>
<dbReference type="EMBL" id="BPQQ01000096">
    <property type="protein sequence ID" value="GJE03927.1"/>
    <property type="molecule type" value="Genomic_DNA"/>
</dbReference>
<dbReference type="InterPro" id="IPR000843">
    <property type="entry name" value="HTH_LacI"/>
</dbReference>
<dbReference type="Pfam" id="PF13377">
    <property type="entry name" value="Peripla_BP_3"/>
    <property type="match status" value="1"/>
</dbReference>
<accession>A0ABQ4SL83</accession>
<dbReference type="SUPFAM" id="SSF47413">
    <property type="entry name" value="lambda repressor-like DNA-binding domains"/>
    <property type="match status" value="1"/>
</dbReference>
<dbReference type="Gene3D" id="3.40.50.2300">
    <property type="match status" value="2"/>
</dbReference>
<dbReference type="InterPro" id="IPR028082">
    <property type="entry name" value="Peripla_BP_I"/>
</dbReference>
<dbReference type="Pfam" id="PF00356">
    <property type="entry name" value="LacI"/>
    <property type="match status" value="1"/>
</dbReference>
<dbReference type="PANTHER" id="PTHR30146">
    <property type="entry name" value="LACI-RELATED TRANSCRIPTIONAL REPRESSOR"/>
    <property type="match status" value="1"/>
</dbReference>
<dbReference type="CDD" id="cd06273">
    <property type="entry name" value="PBP1_LacI-like"/>
    <property type="match status" value="1"/>
</dbReference>
<keyword evidence="6" id="KW-1185">Reference proteome</keyword>
<evidence type="ECO:0000256" key="1">
    <source>
        <dbReference type="ARBA" id="ARBA00023015"/>
    </source>
</evidence>
<reference evidence="5" key="2">
    <citation type="submission" date="2021-08" db="EMBL/GenBank/DDBJ databases">
        <authorList>
            <person name="Tani A."/>
            <person name="Ola A."/>
            <person name="Ogura Y."/>
            <person name="Katsura K."/>
            <person name="Hayashi T."/>
        </authorList>
    </citation>
    <scope>NUCLEOTIDE SEQUENCE</scope>
    <source>
        <strain evidence="5">DSM 17168</strain>
    </source>
</reference>
<evidence type="ECO:0000256" key="3">
    <source>
        <dbReference type="ARBA" id="ARBA00023163"/>
    </source>
</evidence>
<keyword evidence="1" id="KW-0805">Transcription regulation</keyword>
<keyword evidence="3" id="KW-0804">Transcription</keyword>
<evidence type="ECO:0000313" key="6">
    <source>
        <dbReference type="Proteomes" id="UP001055153"/>
    </source>
</evidence>
<dbReference type="PROSITE" id="PS00356">
    <property type="entry name" value="HTH_LACI_1"/>
    <property type="match status" value="1"/>
</dbReference>
<sequence length="338" mass="35775">MVARKVKLSDVARRAGVSPATVSRAISQPDLLSAATLKRVRAAAQALGYVPDGAARALASGRSMTIGAIVPTLDSTIFARFLQSLQSTLARDGYQLLVASHEMNPAAETEAVRMLLARGADGLILVGADRPRSTLDLLRTGSAPVVLTWCGAPDFACVTVDNERAGYLAAQHLVELGHARIGMVTGRLSFNDRQRARLAGARQAMREAGHEIPDWRVNEQDLSLAGGRIGCAALLQLDTPPTAIIGTIDLLAIACLQEARARRLTVPTDLSIVGIDDVDMSAYLTPSLTTVHIPTGRIGQMAAEMVVSLLENGEAQTHVDLPIELVVRRSTARAGGKA</sequence>
<evidence type="ECO:0000313" key="5">
    <source>
        <dbReference type="EMBL" id="GJE03927.1"/>
    </source>
</evidence>
<evidence type="ECO:0000259" key="4">
    <source>
        <dbReference type="PROSITE" id="PS50932"/>
    </source>
</evidence>
<dbReference type="PROSITE" id="PS50932">
    <property type="entry name" value="HTH_LACI_2"/>
    <property type="match status" value="1"/>
</dbReference>
<dbReference type="InterPro" id="IPR046335">
    <property type="entry name" value="LacI/GalR-like_sensor"/>
</dbReference>